<keyword evidence="2" id="KW-1185">Reference proteome</keyword>
<dbReference type="Gene3D" id="3.40.50.880">
    <property type="match status" value="1"/>
</dbReference>
<comment type="caution">
    <text evidence="1">The sequence shown here is derived from an EMBL/GenBank/DDBJ whole genome shotgun (WGS) entry which is preliminary data.</text>
</comment>
<dbReference type="RefSeq" id="WP_261734506.1">
    <property type="nucleotide sequence ID" value="NZ_JAODOQ010000001.1"/>
</dbReference>
<sequence>MTQPTIAVFQHHPAEGVGRIALWAERHDITLECFYAPDELPASLIKYQGLIVLGEANECG</sequence>
<organism evidence="1 2">
    <name type="scientific">Shewanella phaeophyticola</name>
    <dbReference type="NCBI Taxonomy" id="2978345"/>
    <lineage>
        <taxon>Bacteria</taxon>
        <taxon>Pseudomonadati</taxon>
        <taxon>Pseudomonadota</taxon>
        <taxon>Gammaproteobacteria</taxon>
        <taxon>Alteromonadales</taxon>
        <taxon>Shewanellaceae</taxon>
        <taxon>Shewanella</taxon>
    </lineage>
</organism>
<evidence type="ECO:0000313" key="2">
    <source>
        <dbReference type="Proteomes" id="UP001431192"/>
    </source>
</evidence>
<gene>
    <name evidence="1" type="ORF">N4T56_20675</name>
</gene>
<accession>A0ABT2P8K5</accession>
<dbReference type="Proteomes" id="UP001431192">
    <property type="component" value="Unassembled WGS sequence"/>
</dbReference>
<reference evidence="1" key="1">
    <citation type="submission" date="2022-09" db="EMBL/GenBank/DDBJ databases">
        <title>Shewanella sp. KJ10-1 sp.nov, isolated from marine algae.</title>
        <authorList>
            <person name="Butt M."/>
            <person name="Lee J.K."/>
            <person name="Kim J.M."/>
            <person name="Choi D.G."/>
        </authorList>
    </citation>
    <scope>NUCLEOTIDE SEQUENCE</scope>
    <source>
        <strain evidence="1">KJ10-1</strain>
    </source>
</reference>
<evidence type="ECO:0000313" key="1">
    <source>
        <dbReference type="EMBL" id="MCT8988414.1"/>
    </source>
</evidence>
<name>A0ABT2P8K5_9GAMM</name>
<protein>
    <submittedName>
        <fullName evidence="1">Uncharacterized protein</fullName>
    </submittedName>
</protein>
<dbReference type="InterPro" id="IPR029062">
    <property type="entry name" value="Class_I_gatase-like"/>
</dbReference>
<dbReference type="EMBL" id="JAODOQ010000001">
    <property type="protein sequence ID" value="MCT8988414.1"/>
    <property type="molecule type" value="Genomic_DNA"/>
</dbReference>
<proteinExistence type="predicted"/>